<dbReference type="GO" id="GO:0005886">
    <property type="term" value="C:plasma membrane"/>
    <property type="evidence" value="ECO:0007669"/>
    <property type="project" value="TreeGrafter"/>
</dbReference>
<dbReference type="InterPro" id="IPR017452">
    <property type="entry name" value="GPCR_Rhodpsn_7TM"/>
</dbReference>
<evidence type="ECO:0000256" key="7">
    <source>
        <dbReference type="ARBA" id="ARBA00023224"/>
    </source>
</evidence>
<dbReference type="AlphaFoldDB" id="A0A1W0WY80"/>
<dbReference type="SUPFAM" id="SSF81321">
    <property type="entry name" value="Family A G protein-coupled receptor-like"/>
    <property type="match status" value="1"/>
</dbReference>
<dbReference type="EMBL" id="MTYJ01000032">
    <property type="protein sequence ID" value="OQV20160.1"/>
    <property type="molecule type" value="Genomic_DNA"/>
</dbReference>
<comment type="subcellular location">
    <subcellularLocation>
        <location evidence="1">Membrane</location>
        <topology evidence="1">Multi-pass membrane protein</topology>
    </subcellularLocation>
</comment>
<dbReference type="OrthoDB" id="10037617at2759"/>
<protein>
    <submittedName>
        <fullName evidence="10">Orexin receptor type 2</fullName>
    </submittedName>
</protein>
<evidence type="ECO:0000256" key="2">
    <source>
        <dbReference type="ARBA" id="ARBA00022692"/>
    </source>
</evidence>
<feature type="domain" description="G-protein coupled receptors family 1 profile" evidence="9">
    <location>
        <begin position="77"/>
        <end position="382"/>
    </location>
</feature>
<dbReference type="InterPro" id="IPR000204">
    <property type="entry name" value="Orexin_rcpt"/>
</dbReference>
<organism evidence="10 11">
    <name type="scientific">Hypsibius exemplaris</name>
    <name type="common">Freshwater tardigrade</name>
    <dbReference type="NCBI Taxonomy" id="2072580"/>
    <lineage>
        <taxon>Eukaryota</taxon>
        <taxon>Metazoa</taxon>
        <taxon>Ecdysozoa</taxon>
        <taxon>Tardigrada</taxon>
        <taxon>Eutardigrada</taxon>
        <taxon>Parachela</taxon>
        <taxon>Hypsibioidea</taxon>
        <taxon>Hypsibiidae</taxon>
        <taxon>Hypsibius</taxon>
    </lineage>
</organism>
<evidence type="ECO:0000259" key="9">
    <source>
        <dbReference type="PROSITE" id="PS50262"/>
    </source>
</evidence>
<accession>A0A1W0WY80</accession>
<dbReference type="PANTHER" id="PTHR45695:SF15">
    <property type="entry name" value="OPSIN RH2"/>
    <property type="match status" value="1"/>
</dbReference>
<dbReference type="InterPro" id="IPR000276">
    <property type="entry name" value="GPCR_Rhodpsn"/>
</dbReference>
<dbReference type="Proteomes" id="UP000192578">
    <property type="component" value="Unassembled WGS sequence"/>
</dbReference>
<keyword evidence="5 8" id="KW-0472">Membrane</keyword>
<comment type="caution">
    <text evidence="10">The sequence shown here is derived from an EMBL/GenBank/DDBJ whole genome shotgun (WGS) entry which is preliminary data.</text>
</comment>
<evidence type="ECO:0000313" key="11">
    <source>
        <dbReference type="Proteomes" id="UP000192578"/>
    </source>
</evidence>
<evidence type="ECO:0000256" key="5">
    <source>
        <dbReference type="ARBA" id="ARBA00023136"/>
    </source>
</evidence>
<reference evidence="11" key="1">
    <citation type="submission" date="2017-01" db="EMBL/GenBank/DDBJ databases">
        <title>Comparative genomics of anhydrobiosis in the tardigrade Hypsibius dujardini.</title>
        <authorList>
            <person name="Yoshida Y."/>
            <person name="Koutsovoulos G."/>
            <person name="Laetsch D."/>
            <person name="Stevens L."/>
            <person name="Kumar S."/>
            <person name="Horikawa D."/>
            <person name="Ishino K."/>
            <person name="Komine S."/>
            <person name="Tomita M."/>
            <person name="Blaxter M."/>
            <person name="Arakawa K."/>
        </authorList>
    </citation>
    <scope>NUCLEOTIDE SEQUENCE [LARGE SCALE GENOMIC DNA]</scope>
    <source>
        <strain evidence="11">Z151</strain>
    </source>
</reference>
<dbReference type="SMART" id="SM01381">
    <property type="entry name" value="7TM_GPCR_Srsx"/>
    <property type="match status" value="1"/>
</dbReference>
<dbReference type="PRINTS" id="PR01064">
    <property type="entry name" value="OREXINR"/>
</dbReference>
<feature type="transmembrane region" description="Helical" evidence="8">
    <location>
        <begin position="324"/>
        <end position="342"/>
    </location>
</feature>
<keyword evidence="2 8" id="KW-0812">Transmembrane</keyword>
<dbReference type="Pfam" id="PF00001">
    <property type="entry name" value="7tm_1"/>
    <property type="match status" value="1"/>
</dbReference>
<dbReference type="GO" id="GO:0007631">
    <property type="term" value="P:feeding behavior"/>
    <property type="evidence" value="ECO:0007669"/>
    <property type="project" value="InterPro"/>
</dbReference>
<evidence type="ECO:0000256" key="8">
    <source>
        <dbReference type="SAM" id="Phobius"/>
    </source>
</evidence>
<evidence type="ECO:0000256" key="1">
    <source>
        <dbReference type="ARBA" id="ARBA00004141"/>
    </source>
</evidence>
<keyword evidence="7" id="KW-0807">Transducer</keyword>
<feature type="transmembrane region" description="Helical" evidence="8">
    <location>
        <begin position="126"/>
        <end position="156"/>
    </location>
</feature>
<dbReference type="GO" id="GO:0016499">
    <property type="term" value="F:orexin receptor activity"/>
    <property type="evidence" value="ECO:0007669"/>
    <property type="project" value="InterPro"/>
</dbReference>
<evidence type="ECO:0000256" key="4">
    <source>
        <dbReference type="ARBA" id="ARBA00023040"/>
    </source>
</evidence>
<proteinExistence type="predicted"/>
<dbReference type="PRINTS" id="PR00237">
    <property type="entry name" value="GPCRRHODOPSN"/>
</dbReference>
<dbReference type="PROSITE" id="PS50262">
    <property type="entry name" value="G_PROTEIN_RECEP_F1_2"/>
    <property type="match status" value="1"/>
</dbReference>
<evidence type="ECO:0000256" key="3">
    <source>
        <dbReference type="ARBA" id="ARBA00022989"/>
    </source>
</evidence>
<dbReference type="Gene3D" id="1.20.1070.10">
    <property type="entry name" value="Rhodopsin 7-helix transmembrane proteins"/>
    <property type="match status" value="1"/>
</dbReference>
<keyword evidence="11" id="KW-1185">Reference proteome</keyword>
<dbReference type="PANTHER" id="PTHR45695">
    <property type="entry name" value="LEUCOKININ RECEPTOR-RELATED"/>
    <property type="match status" value="1"/>
</dbReference>
<feature type="transmembrane region" description="Helical" evidence="8">
    <location>
        <begin position="98"/>
        <end position="120"/>
    </location>
</feature>
<feature type="transmembrane region" description="Helical" evidence="8">
    <location>
        <begin position="227"/>
        <end position="248"/>
    </location>
</feature>
<evidence type="ECO:0000313" key="10">
    <source>
        <dbReference type="EMBL" id="OQV20160.1"/>
    </source>
</evidence>
<sequence length="457" mass="51185">MDIGELEEMLTETSTGGDAVDNGDAPLNTSDLGNCTNTYCLSDADYMEFIEAYIFPSGFEWFLIVLSSIIFFVGTVGNILVIMSVIRNPSMRSVTNHFIVNLSLADFLVLIICLPPTILWDVTETWFLGSLMCRAVLFCQRVCVSVSVLTFFCIAVDRWYAIVCPLKFASTANRAKIAVLMTWLVAILVSLPELVYLDTKPSFLQTTAPTIYFTQCVAHWNDTQETAYQIFVLYAFYVVPICTMIGLYGQIVYTLWWRALPPGASGGPSTLIRQGSASHVRGQTCNGNGHAMGNGSNHSPTLYGNQQATTTRLMDQQIRSRRRVAMMLIITVGLFAFCYLPVHTLNILRSTWGLPNTPVWILLSLIVHDSCYMQNATNPIIYYVMSEKFRREFNRIFKCCVGPACRRAAGRRTMRRNSSEVFQCRPPGPTYYHTLNPLIRVSSGDVCATPQNVIVQL</sequence>
<keyword evidence="6 10" id="KW-0675">Receptor</keyword>
<keyword evidence="3 8" id="KW-1133">Transmembrane helix</keyword>
<evidence type="ECO:0000256" key="6">
    <source>
        <dbReference type="ARBA" id="ARBA00023170"/>
    </source>
</evidence>
<feature type="transmembrane region" description="Helical" evidence="8">
    <location>
        <begin position="61"/>
        <end position="86"/>
    </location>
</feature>
<name>A0A1W0WY80_HYPEX</name>
<feature type="transmembrane region" description="Helical" evidence="8">
    <location>
        <begin position="177"/>
        <end position="197"/>
    </location>
</feature>
<keyword evidence="4" id="KW-0297">G-protein coupled receptor</keyword>
<gene>
    <name evidence="10" type="ORF">BV898_05718</name>
</gene>